<dbReference type="GeneID" id="24099039"/>
<evidence type="ECO:0000256" key="2">
    <source>
        <dbReference type="ARBA" id="ARBA00004496"/>
    </source>
</evidence>
<dbReference type="InterPro" id="IPR029479">
    <property type="entry name" value="Nitroreductase"/>
</dbReference>
<dbReference type="GO" id="GO:0016491">
    <property type="term" value="F:oxidoreductase activity"/>
    <property type="evidence" value="ECO:0007669"/>
    <property type="project" value="UniProtKB-KW"/>
</dbReference>
<dbReference type="Proteomes" id="UP000006352">
    <property type="component" value="Unassembled WGS sequence"/>
</dbReference>
<comment type="subcellular location">
    <subcellularLocation>
        <location evidence="2">Cytoplasm</location>
    </subcellularLocation>
    <subcellularLocation>
        <location evidence="1">Nucleus</location>
    </subcellularLocation>
</comment>
<proteinExistence type="inferred from homology"/>
<name>J4GB19_9APHY</name>
<evidence type="ECO:0000256" key="3">
    <source>
        <dbReference type="ARBA" id="ARBA00007118"/>
    </source>
</evidence>
<evidence type="ECO:0000256" key="5">
    <source>
        <dbReference type="ARBA" id="ARBA00023002"/>
    </source>
</evidence>
<dbReference type="InterPro" id="IPR000415">
    <property type="entry name" value="Nitroreductase-like"/>
</dbReference>
<dbReference type="FunFam" id="3.40.109.10:FF:000001">
    <property type="entry name" value="Nitroreductase family"/>
    <property type="match status" value="1"/>
</dbReference>
<dbReference type="AlphaFoldDB" id="J4GB19"/>
<dbReference type="HOGENOM" id="CLU_073125_0_1_1"/>
<dbReference type="SUPFAM" id="SSF55469">
    <property type="entry name" value="FMN-dependent nitroreductase-like"/>
    <property type="match status" value="1"/>
</dbReference>
<gene>
    <name evidence="8" type="ORF">FIBRA_06289</name>
</gene>
<keyword evidence="6" id="KW-0539">Nucleus</keyword>
<evidence type="ECO:0000256" key="6">
    <source>
        <dbReference type="ARBA" id="ARBA00023242"/>
    </source>
</evidence>
<accession>J4GB19</accession>
<dbReference type="InParanoid" id="J4GB19"/>
<evidence type="ECO:0000256" key="1">
    <source>
        <dbReference type="ARBA" id="ARBA00004123"/>
    </source>
</evidence>
<dbReference type="RefSeq" id="XP_012183411.1">
    <property type="nucleotide sequence ID" value="XM_012328021.1"/>
</dbReference>
<dbReference type="CDD" id="cd02140">
    <property type="entry name" value="Frm2-like"/>
    <property type="match status" value="1"/>
</dbReference>
<keyword evidence="5" id="KW-0560">Oxidoreductase</keyword>
<dbReference type="EMBL" id="HE797142">
    <property type="protein sequence ID" value="CCM04128.1"/>
    <property type="molecule type" value="Genomic_DNA"/>
</dbReference>
<dbReference type="PANTHER" id="PTHR43035:SF1">
    <property type="entry name" value="FATTY ACID REPRESSION MUTANT PROTEIN 2-RELATED"/>
    <property type="match status" value="1"/>
</dbReference>
<keyword evidence="4" id="KW-0963">Cytoplasm</keyword>
<protein>
    <recommendedName>
        <fullName evidence="7">Nitroreductase domain-containing protein</fullName>
    </recommendedName>
</protein>
<feature type="domain" description="Nitroreductase" evidence="7">
    <location>
        <begin position="10"/>
        <end position="178"/>
    </location>
</feature>
<dbReference type="PANTHER" id="PTHR43035">
    <property type="entry name" value="FATTY ACID REPRESSION MUTANT PROTEIN 2-RELATED"/>
    <property type="match status" value="1"/>
</dbReference>
<keyword evidence="9" id="KW-1185">Reference proteome</keyword>
<dbReference type="STRING" id="599839.J4GB19"/>
<dbReference type="Pfam" id="PF00881">
    <property type="entry name" value="Nitroreductase"/>
    <property type="match status" value="1"/>
</dbReference>
<comment type="similarity">
    <text evidence="3">Belongs to the nitroreductase family.</text>
</comment>
<organism evidence="8 9">
    <name type="scientific">Fibroporia radiculosa</name>
    <dbReference type="NCBI Taxonomy" id="599839"/>
    <lineage>
        <taxon>Eukaryota</taxon>
        <taxon>Fungi</taxon>
        <taxon>Dikarya</taxon>
        <taxon>Basidiomycota</taxon>
        <taxon>Agaricomycotina</taxon>
        <taxon>Agaricomycetes</taxon>
        <taxon>Polyporales</taxon>
        <taxon>Fibroporiaceae</taxon>
        <taxon>Fibroporia</taxon>
    </lineage>
</organism>
<evidence type="ECO:0000259" key="7">
    <source>
        <dbReference type="Pfam" id="PF00881"/>
    </source>
</evidence>
<dbReference type="OrthoDB" id="2138173at2759"/>
<evidence type="ECO:0000256" key="4">
    <source>
        <dbReference type="ARBA" id="ARBA00022490"/>
    </source>
</evidence>
<dbReference type="Gene3D" id="3.40.109.10">
    <property type="entry name" value="NADH Oxidase"/>
    <property type="match status" value="1"/>
</dbReference>
<evidence type="ECO:0000313" key="8">
    <source>
        <dbReference type="EMBL" id="CCM04128.1"/>
    </source>
</evidence>
<dbReference type="GO" id="GO:0005634">
    <property type="term" value="C:nucleus"/>
    <property type="evidence" value="ECO:0007669"/>
    <property type="project" value="UniProtKB-SubCell"/>
</dbReference>
<dbReference type="GO" id="GO:0034599">
    <property type="term" value="P:cellular response to oxidative stress"/>
    <property type="evidence" value="ECO:0007669"/>
    <property type="project" value="InterPro"/>
</dbReference>
<sequence length="201" mass="23060">MASAPLLEELKKRRTYYNISNKSPISDERIKEIVQEIVLHVPSSFNSQTSRVVVLLKEDHEKLWDITAEVLKPIVPEAFWSRTATKLESFKIGYGTVLFFEDQVAVRKLQDSFPLYQDNFPGWAEQTSGMIQLALWTAFQMEGLGASLQHYNPLIDQKVKSEWNVPMAWNLIAQMPFGTPTAPPLDKDFIPIEQRVMVYGQ</sequence>
<dbReference type="GO" id="GO:0005737">
    <property type="term" value="C:cytoplasm"/>
    <property type="evidence" value="ECO:0007669"/>
    <property type="project" value="UniProtKB-SubCell"/>
</dbReference>
<dbReference type="InterPro" id="IPR033877">
    <property type="entry name" value="Frm2/Hbn1"/>
</dbReference>
<reference evidence="8 9" key="1">
    <citation type="journal article" date="2012" name="Appl. Environ. Microbiol.">
        <title>Short-read sequencing for genomic analysis of the brown rot fungus Fibroporia radiculosa.</title>
        <authorList>
            <person name="Tang J.D."/>
            <person name="Perkins A.D."/>
            <person name="Sonstegard T.S."/>
            <person name="Schroeder S.G."/>
            <person name="Burgess S.C."/>
            <person name="Diehl S.V."/>
        </authorList>
    </citation>
    <scope>NUCLEOTIDE SEQUENCE [LARGE SCALE GENOMIC DNA]</scope>
    <source>
        <strain evidence="8 9">TFFH 294</strain>
    </source>
</reference>
<evidence type="ECO:0000313" key="9">
    <source>
        <dbReference type="Proteomes" id="UP000006352"/>
    </source>
</evidence>